<reference evidence="2 3" key="1">
    <citation type="submission" date="2011-06" db="EMBL/GenBank/DDBJ databases">
        <authorList>
            <person name="Muzny D."/>
            <person name="Qin X."/>
            <person name="Deng J."/>
            <person name="Jiang H."/>
            <person name="Liu Y."/>
            <person name="Qu J."/>
            <person name="Song X.-Z."/>
            <person name="Zhang L."/>
            <person name="Thornton R."/>
            <person name="Coyle M."/>
            <person name="Francisco L."/>
            <person name="Jackson L."/>
            <person name="Javaid M."/>
            <person name="Korchina V."/>
            <person name="Kovar C."/>
            <person name="Mata R."/>
            <person name="Mathew T."/>
            <person name="Ngo R."/>
            <person name="Nguyen L."/>
            <person name="Nguyen N."/>
            <person name="Okwuonu G."/>
            <person name="Ongeri F."/>
            <person name="Pham C."/>
            <person name="Simmons D."/>
            <person name="Wilczek-Boney K."/>
            <person name="Hale W."/>
            <person name="Jakkamsetti A."/>
            <person name="Pham P."/>
            <person name="Ruth R."/>
            <person name="San Lucas F."/>
            <person name="Warren J."/>
            <person name="Zhang J."/>
            <person name="Zhao Z."/>
            <person name="Zhou C."/>
            <person name="Zhu D."/>
            <person name="Lee S."/>
            <person name="Bess C."/>
            <person name="Blankenburg K."/>
            <person name="Forbes L."/>
            <person name="Fu Q."/>
            <person name="Gubbala S."/>
            <person name="Hirani K."/>
            <person name="Jayaseelan J.C."/>
            <person name="Lara F."/>
            <person name="Munidasa M."/>
            <person name="Palculict T."/>
            <person name="Patil S."/>
            <person name="Pu L.-L."/>
            <person name="Saada N."/>
            <person name="Tang L."/>
            <person name="Weissenberger G."/>
            <person name="Zhu Y."/>
            <person name="Hemphill L."/>
            <person name="Shang Y."/>
            <person name="Youmans B."/>
            <person name="Ayvaz T."/>
            <person name="Ross M."/>
            <person name="Santibanez J."/>
            <person name="Aqrawi P."/>
            <person name="Gross S."/>
            <person name="Joshi V."/>
            <person name="Fowler G."/>
            <person name="Nazareth L."/>
            <person name="Reid J."/>
            <person name="Worley K."/>
            <person name="Petrosino J."/>
            <person name="Highlander S."/>
            <person name="Gibbs R."/>
        </authorList>
    </citation>
    <scope>NUCLEOTIDE SEQUENCE [LARGE SCALE GENOMIC DNA]</scope>
    <source>
        <strain evidence="2 3">ATCC 29427</strain>
    </source>
</reference>
<keyword evidence="3" id="KW-1185">Reference proteome</keyword>
<comment type="caution">
    <text evidence="2">The sequence shown here is derived from an EMBL/GenBank/DDBJ whole genome shotgun (WGS) entry which is preliminary data.</text>
</comment>
<keyword evidence="1" id="KW-0812">Transmembrane</keyword>
<evidence type="ECO:0000313" key="2">
    <source>
        <dbReference type="EMBL" id="EGY76255.1"/>
    </source>
</evidence>
<evidence type="ECO:0000313" key="3">
    <source>
        <dbReference type="Proteomes" id="UP000003422"/>
    </source>
</evidence>
<name>G4D768_9FIRM</name>
<keyword evidence="1" id="KW-0472">Membrane</keyword>
<dbReference type="HOGENOM" id="CLU_2900238_0_0_9"/>
<dbReference type="EMBL" id="AGBB01000284">
    <property type="protein sequence ID" value="EGY76255.1"/>
    <property type="molecule type" value="Genomic_DNA"/>
</dbReference>
<gene>
    <name evidence="2" type="ORF">HMPREF9129_2248</name>
</gene>
<feature type="transmembrane region" description="Helical" evidence="1">
    <location>
        <begin position="23"/>
        <end position="44"/>
    </location>
</feature>
<proteinExistence type="predicted"/>
<sequence>MLYFDRYIENFLSFDFGILKGKIIISVVIVMFLTAIYIGFYIALSLIRGILKICIFFHQLIE</sequence>
<accession>G4D768</accession>
<organism evidence="2 3">
    <name type="scientific">Peptoniphilus indolicus ATCC 29427</name>
    <dbReference type="NCBI Taxonomy" id="997350"/>
    <lineage>
        <taxon>Bacteria</taxon>
        <taxon>Bacillati</taxon>
        <taxon>Bacillota</taxon>
        <taxon>Tissierellia</taxon>
        <taxon>Tissierellales</taxon>
        <taxon>Peptoniphilaceae</taxon>
        <taxon>Peptoniphilus</taxon>
    </lineage>
</organism>
<dbReference type="Proteomes" id="UP000003422">
    <property type="component" value="Unassembled WGS sequence"/>
</dbReference>
<evidence type="ECO:0000256" key="1">
    <source>
        <dbReference type="SAM" id="Phobius"/>
    </source>
</evidence>
<protein>
    <submittedName>
        <fullName evidence="2">Uncharacterized protein</fullName>
    </submittedName>
</protein>
<keyword evidence="1" id="KW-1133">Transmembrane helix</keyword>
<dbReference type="AlphaFoldDB" id="G4D768"/>